<evidence type="ECO:0000313" key="3">
    <source>
        <dbReference type="Proteomes" id="UP000325315"/>
    </source>
</evidence>
<organism evidence="2 3">
    <name type="scientific">Gossypium australe</name>
    <dbReference type="NCBI Taxonomy" id="47621"/>
    <lineage>
        <taxon>Eukaryota</taxon>
        <taxon>Viridiplantae</taxon>
        <taxon>Streptophyta</taxon>
        <taxon>Embryophyta</taxon>
        <taxon>Tracheophyta</taxon>
        <taxon>Spermatophyta</taxon>
        <taxon>Magnoliopsida</taxon>
        <taxon>eudicotyledons</taxon>
        <taxon>Gunneridae</taxon>
        <taxon>Pentapetalae</taxon>
        <taxon>rosids</taxon>
        <taxon>malvids</taxon>
        <taxon>Malvales</taxon>
        <taxon>Malvaceae</taxon>
        <taxon>Malvoideae</taxon>
        <taxon>Gossypium</taxon>
    </lineage>
</organism>
<dbReference type="GO" id="GO:0008237">
    <property type="term" value="F:metallopeptidase activity"/>
    <property type="evidence" value="ECO:0007669"/>
    <property type="project" value="UniProtKB-KW"/>
</dbReference>
<dbReference type="AlphaFoldDB" id="A0A5B6VXQ0"/>
<keyword evidence="2" id="KW-0645">Protease</keyword>
<accession>A0A5B6VXQ0</accession>
<name>A0A5B6VXQ0_9ROSI</name>
<dbReference type="EMBL" id="SMMG02000005">
    <property type="protein sequence ID" value="KAA3473712.1"/>
    <property type="molecule type" value="Genomic_DNA"/>
</dbReference>
<feature type="region of interest" description="Disordered" evidence="1">
    <location>
        <begin position="159"/>
        <end position="187"/>
    </location>
</feature>
<gene>
    <name evidence="2" type="ORF">EPI10_024071</name>
</gene>
<reference evidence="3" key="1">
    <citation type="journal article" date="2019" name="Plant Biotechnol. J.">
        <title>Genome sequencing of the Australian wild diploid species Gossypium australe highlights disease resistance and delayed gland morphogenesis.</title>
        <authorList>
            <person name="Cai Y."/>
            <person name="Cai X."/>
            <person name="Wang Q."/>
            <person name="Wang P."/>
            <person name="Zhang Y."/>
            <person name="Cai C."/>
            <person name="Xu Y."/>
            <person name="Wang K."/>
            <person name="Zhou Z."/>
            <person name="Wang C."/>
            <person name="Geng S."/>
            <person name="Li B."/>
            <person name="Dong Q."/>
            <person name="Hou Y."/>
            <person name="Wang H."/>
            <person name="Ai P."/>
            <person name="Liu Z."/>
            <person name="Yi F."/>
            <person name="Sun M."/>
            <person name="An G."/>
            <person name="Cheng J."/>
            <person name="Zhang Y."/>
            <person name="Shi Q."/>
            <person name="Xie Y."/>
            <person name="Shi X."/>
            <person name="Chang Y."/>
            <person name="Huang F."/>
            <person name="Chen Y."/>
            <person name="Hong S."/>
            <person name="Mi L."/>
            <person name="Sun Q."/>
            <person name="Zhang L."/>
            <person name="Zhou B."/>
            <person name="Peng R."/>
            <person name="Zhang X."/>
            <person name="Liu F."/>
        </authorList>
    </citation>
    <scope>NUCLEOTIDE SEQUENCE [LARGE SCALE GENOMIC DNA]</scope>
    <source>
        <strain evidence="3">cv. PA1801</strain>
    </source>
</reference>
<keyword evidence="2" id="KW-0482">Metalloprotease</keyword>
<keyword evidence="3" id="KW-1185">Reference proteome</keyword>
<evidence type="ECO:0000313" key="2">
    <source>
        <dbReference type="EMBL" id="KAA3473712.1"/>
    </source>
</evidence>
<feature type="compositionally biased region" description="Basic and acidic residues" evidence="1">
    <location>
        <begin position="86"/>
        <end position="95"/>
    </location>
</feature>
<protein>
    <submittedName>
        <fullName evidence="2">ATP-dependent zinc metalloprotease FtsH</fullName>
    </submittedName>
</protein>
<dbReference type="PANTHER" id="PTHR34482">
    <property type="entry name" value="DNA DAMAGE-INDUCIBLE PROTEIN 1-LIKE"/>
    <property type="match status" value="1"/>
</dbReference>
<dbReference type="Proteomes" id="UP000325315">
    <property type="component" value="Unassembled WGS sequence"/>
</dbReference>
<comment type="caution">
    <text evidence="2">The sequence shown here is derived from an EMBL/GenBank/DDBJ whole genome shotgun (WGS) entry which is preliminary data.</text>
</comment>
<dbReference type="GO" id="GO:0006508">
    <property type="term" value="P:proteolysis"/>
    <property type="evidence" value="ECO:0007669"/>
    <property type="project" value="UniProtKB-KW"/>
</dbReference>
<keyword evidence="2" id="KW-0378">Hydrolase</keyword>
<dbReference type="PANTHER" id="PTHR34482:SF36">
    <property type="entry name" value="RETROTRANSPOSON GAG DOMAIN-CONTAINING PROTEIN"/>
    <property type="match status" value="1"/>
</dbReference>
<evidence type="ECO:0000256" key="1">
    <source>
        <dbReference type="SAM" id="MobiDB-lite"/>
    </source>
</evidence>
<proteinExistence type="predicted"/>
<dbReference type="OrthoDB" id="10019697at2759"/>
<sequence length="187" mass="21277">MDDLDCNPEQKIRYVGASHVDACRKEFLNLTRKDRSVAEYEAEFLRLSHYARGIDGLTLRVLIAPQKELDFVALVDKAKIANENRERGRNKRDFEPSSSIKRPKKEARVDGLIRVGASVGTTGQSPCIDCGRRHQGECWERNGACLRYISLEHRIRECPRRSDQMQAPGTGTTPPLRIVQQPPRGHR</sequence>
<feature type="region of interest" description="Disordered" evidence="1">
    <location>
        <begin position="86"/>
        <end position="107"/>
    </location>
</feature>
<feature type="compositionally biased region" description="Polar residues" evidence="1">
    <location>
        <begin position="164"/>
        <end position="173"/>
    </location>
</feature>